<dbReference type="Pfam" id="PF13585">
    <property type="entry name" value="CHU_C"/>
    <property type="match status" value="1"/>
</dbReference>
<gene>
    <name evidence="1" type="ORF">GCM10023172_08340</name>
</gene>
<dbReference type="Proteomes" id="UP001501243">
    <property type="component" value="Unassembled WGS sequence"/>
</dbReference>
<dbReference type="Gene3D" id="2.60.40.10">
    <property type="entry name" value="Immunoglobulins"/>
    <property type="match status" value="2"/>
</dbReference>
<keyword evidence="2" id="KW-1185">Reference proteome</keyword>
<evidence type="ECO:0000313" key="2">
    <source>
        <dbReference type="Proteomes" id="UP001501243"/>
    </source>
</evidence>
<dbReference type="NCBIfam" id="TIGR04131">
    <property type="entry name" value="Bac_Flav_CTERM"/>
    <property type="match status" value="1"/>
</dbReference>
<evidence type="ECO:0000313" key="1">
    <source>
        <dbReference type="EMBL" id="GAA4495880.1"/>
    </source>
</evidence>
<dbReference type="Gene3D" id="2.60.40.2700">
    <property type="match status" value="1"/>
</dbReference>
<reference evidence="2" key="1">
    <citation type="journal article" date="2019" name="Int. J. Syst. Evol. Microbiol.">
        <title>The Global Catalogue of Microorganisms (GCM) 10K type strain sequencing project: providing services to taxonomists for standard genome sequencing and annotation.</title>
        <authorList>
            <consortium name="The Broad Institute Genomics Platform"/>
            <consortium name="The Broad Institute Genome Sequencing Center for Infectious Disease"/>
            <person name="Wu L."/>
            <person name="Ma J."/>
        </authorList>
    </citation>
    <scope>NUCLEOTIDE SEQUENCE [LARGE SCALE GENOMIC DNA]</scope>
    <source>
        <strain evidence="2">JCM 17841</strain>
    </source>
</reference>
<comment type="caution">
    <text evidence="1">The sequence shown here is derived from an EMBL/GenBank/DDBJ whole genome shotgun (WGS) entry which is preliminary data.</text>
</comment>
<protein>
    <recommendedName>
        <fullName evidence="3">Ig-like domain-containing protein</fullName>
    </recommendedName>
</protein>
<organism evidence="1 2">
    <name type="scientific">Hymenobacter ginsengisoli</name>
    <dbReference type="NCBI Taxonomy" id="1051626"/>
    <lineage>
        <taxon>Bacteria</taxon>
        <taxon>Pseudomonadati</taxon>
        <taxon>Bacteroidota</taxon>
        <taxon>Cytophagia</taxon>
        <taxon>Cytophagales</taxon>
        <taxon>Hymenobacteraceae</taxon>
        <taxon>Hymenobacter</taxon>
    </lineage>
</organism>
<evidence type="ECO:0008006" key="3">
    <source>
        <dbReference type="Google" id="ProtNLM"/>
    </source>
</evidence>
<dbReference type="InterPro" id="IPR013783">
    <property type="entry name" value="Ig-like_fold"/>
</dbReference>
<sequence length="1376" mass="138603">MLLAGGPAQATHLLGGEMTYRYIDSNGPAAAPYRYEITVTVYNNCGSTGITAPRASASVGIYDQATGTRIVLTSVNYPTTVTISGQTGMMSIKQTSISSCISPAVPPGCTITGVSQPYILQKFVGVVNLPAASEGYYALFTDGSRNVDITNLYNPSAQSMTLYVALSPPRIPNHSPVFSDIAVAIICANDTTYLLNNAVDADGDRLVYSFGQPYATAGTALPTTYFTPPPPLATYSAGAGYAPTTPFGTAAGNFALLSASTGLAKYGASTAGRKYVVAVDVKEYRTIAGQEVLIGVTRRDLQLVVANCPTTKIPVLPPATVLPRDYTIEAGTTLTIPITATQADAHPLDMTLNSVLLDGPGNYDATLNGDPGTRPVGNPTGTSVVSGTNGTVAGTFVYTPSCADARATPYDVAITVKDNGCAGKTIADVLHITVTKPTGPTTISGDQLVCGLNATRSYSASGGTAPKVSWRVVGGTIVGSPTANPVQVQWRGAGTGTVVARGLSNYGCLTDSVVQAVTISQTATLTITGNLTICQGSSTTLTVTGGTAPYTVSGGASIITGASPLTLSPTATTTYTITGAAAPTSCGATGQVTVTVLPAPAANVGPATQSTCSGVPVALGAPAVAGSTYSWSPGTGLSSTTVANPTLKLTNSGASPATTTYTLTETNASGCQATNTVTITINPLPVAQAGAATTICAGGSGQLGAVPVAGYTYSWSPGTGLSSTTVANPTVTLTNTTATATTQTYTLTATNAATGCTNTGTVVVTVSPPLVVSAGPAATICSSGSTQLGVAAVAGYTYSWSPGTGLSSTTVANPTVTLTNATAAATTQTYTLTATNAAGCTGTATVVVTVNPLPVATPGAAVAACSGSPTPLGAVPVAGYTYSWSPGTGLSSTTVANPTVTLTNTTAAATTQTYTLTVTNPATGCTNTGTVVVTVNPVLTPGTISGAQTVCPGTAPTPFTSPAGASGGTGPYTYQWESSPDNSTWTAVSGATGAGYAPGPLTAVTYYRRQAIAATCGSAYSNVVAVQLQTPLVSGVALATPPMQCAGTAFTFTPTPSNAGATPTYRWLVNNVVVATSATYTSTTLRDGDQVQVELTPTVGFCATGPATATVTVHLTPVDLPAVTMMLQTALPVCPGEPITFSLDKATNPSASPQYQWQVDGKDVPGATSPVFTSTTLKDGQTVTLLLRATTACGLVTATSGSVPVSLYPIADVDAGPDKTIMDGEQVTLEGKASGTYPVRWTPMLGLTFVGADQLRPIASPTVTTTYTLSAGGGKCAASSTVTVTVTPRVRIPTAFSPNGDGQDDTWEIDNIGAYAGNHVQVFNRWGSKIFDAANYSRSTEWNGTIGGQPAPVGTYYYVITLGNGRSYSGPVTVVY</sequence>
<proteinExistence type="predicted"/>
<dbReference type="InterPro" id="IPR026341">
    <property type="entry name" value="T9SS_type_B"/>
</dbReference>
<name>A0ABP8Q361_9BACT</name>
<accession>A0ABP8Q361</accession>
<dbReference type="EMBL" id="BAABGQ010000004">
    <property type="protein sequence ID" value="GAA4495880.1"/>
    <property type="molecule type" value="Genomic_DNA"/>
</dbReference>